<evidence type="ECO:0000313" key="4">
    <source>
        <dbReference type="EMBL" id="RKF60099.1"/>
    </source>
</evidence>
<evidence type="ECO:0000256" key="3">
    <source>
        <dbReference type="SAM" id="MobiDB-lite"/>
    </source>
</evidence>
<dbReference type="GO" id="GO:0005829">
    <property type="term" value="C:cytosol"/>
    <property type="evidence" value="ECO:0007669"/>
    <property type="project" value="TreeGrafter"/>
</dbReference>
<dbReference type="EMBL" id="MCFK01005435">
    <property type="protein sequence ID" value="RKF60099.1"/>
    <property type="molecule type" value="Genomic_DNA"/>
</dbReference>
<keyword evidence="1" id="KW-0880">Kelch repeat</keyword>
<feature type="region of interest" description="Disordered" evidence="3">
    <location>
        <begin position="1020"/>
        <end position="1044"/>
    </location>
</feature>
<feature type="compositionally biased region" description="Low complexity" evidence="3">
    <location>
        <begin position="114"/>
        <end position="153"/>
    </location>
</feature>
<dbReference type="OrthoDB" id="10001928at2759"/>
<evidence type="ECO:0000256" key="1">
    <source>
        <dbReference type="ARBA" id="ARBA00022441"/>
    </source>
</evidence>
<evidence type="ECO:0000256" key="2">
    <source>
        <dbReference type="ARBA" id="ARBA00022737"/>
    </source>
</evidence>
<dbReference type="InterPro" id="IPR015915">
    <property type="entry name" value="Kelch-typ_b-propeller"/>
</dbReference>
<protein>
    <submittedName>
        <fullName evidence="4">Protein ral2</fullName>
    </submittedName>
</protein>
<dbReference type="Gene3D" id="3.30.710.10">
    <property type="entry name" value="Potassium Channel Kv1.1, Chain A"/>
    <property type="match status" value="1"/>
</dbReference>
<dbReference type="Proteomes" id="UP000286134">
    <property type="component" value="Unassembled WGS sequence"/>
</dbReference>
<evidence type="ECO:0000313" key="5">
    <source>
        <dbReference type="Proteomes" id="UP000286134"/>
    </source>
</evidence>
<dbReference type="Pfam" id="PF24681">
    <property type="entry name" value="Kelch_KLHDC2_KLHL20_DRC7"/>
    <property type="match status" value="1"/>
</dbReference>
<dbReference type="AlphaFoldDB" id="A0A420HRT3"/>
<dbReference type="SUPFAM" id="SSF117281">
    <property type="entry name" value="Kelch motif"/>
    <property type="match status" value="1"/>
</dbReference>
<keyword evidence="2" id="KW-0677">Repeat</keyword>
<feature type="compositionally biased region" description="Polar residues" evidence="3">
    <location>
        <begin position="200"/>
        <end position="237"/>
    </location>
</feature>
<organism evidence="4 5">
    <name type="scientific">Erysiphe neolycopersici</name>
    <dbReference type="NCBI Taxonomy" id="212602"/>
    <lineage>
        <taxon>Eukaryota</taxon>
        <taxon>Fungi</taxon>
        <taxon>Dikarya</taxon>
        <taxon>Ascomycota</taxon>
        <taxon>Pezizomycotina</taxon>
        <taxon>Leotiomycetes</taxon>
        <taxon>Erysiphales</taxon>
        <taxon>Erysiphaceae</taxon>
        <taxon>Erysiphe</taxon>
    </lineage>
</organism>
<comment type="caution">
    <text evidence="4">The sequence shown here is derived from an EMBL/GenBank/DDBJ whole genome shotgun (WGS) entry which is preliminary data.</text>
</comment>
<dbReference type="GO" id="GO:0045454">
    <property type="term" value="P:cell redox homeostasis"/>
    <property type="evidence" value="ECO:0007669"/>
    <property type="project" value="TreeGrafter"/>
</dbReference>
<feature type="compositionally biased region" description="Basic and acidic residues" evidence="3">
    <location>
        <begin position="981"/>
        <end position="991"/>
    </location>
</feature>
<keyword evidence="5" id="KW-1185">Reference proteome</keyword>
<reference evidence="4 5" key="1">
    <citation type="journal article" date="2018" name="BMC Genomics">
        <title>Comparative genome analyses reveal sequence features reflecting distinct modes of host-adaptation between dicot and monocot powdery mildew.</title>
        <authorList>
            <person name="Wu Y."/>
            <person name="Ma X."/>
            <person name="Pan Z."/>
            <person name="Kale S.D."/>
            <person name="Song Y."/>
            <person name="King H."/>
            <person name="Zhang Q."/>
            <person name="Presley C."/>
            <person name="Deng X."/>
            <person name="Wei C.I."/>
            <person name="Xiao S."/>
        </authorList>
    </citation>
    <scope>NUCLEOTIDE SEQUENCE [LARGE SCALE GENOMIC DNA]</scope>
    <source>
        <strain evidence="4">UMSG2</strain>
    </source>
</reference>
<feature type="region of interest" description="Disordered" evidence="3">
    <location>
        <begin position="63"/>
        <end position="237"/>
    </location>
</feature>
<feature type="region of interest" description="Disordered" evidence="3">
    <location>
        <begin position="749"/>
        <end position="772"/>
    </location>
</feature>
<dbReference type="Gene3D" id="2.120.10.80">
    <property type="entry name" value="Kelch-type beta propeller"/>
    <property type="match status" value="1"/>
</dbReference>
<dbReference type="PANTHER" id="PTHR43503">
    <property type="entry name" value="MCG48959-RELATED"/>
    <property type="match status" value="1"/>
</dbReference>
<accession>A0A420HRT3</accession>
<dbReference type="STRING" id="212602.A0A420HRT3"/>
<proteinExistence type="predicted"/>
<feature type="compositionally biased region" description="Polar residues" evidence="3">
    <location>
        <begin position="154"/>
        <end position="172"/>
    </location>
</feature>
<dbReference type="GO" id="GO:0005739">
    <property type="term" value="C:mitochondrion"/>
    <property type="evidence" value="ECO:0007669"/>
    <property type="project" value="TreeGrafter"/>
</dbReference>
<gene>
    <name evidence="4" type="ORF">OnM2_054009</name>
</gene>
<sequence length="1044" mass="112047">MADKTIQRPPGSLETKLSASYDSDILQTERAVFLSGVRKGFKRLGGSISTRQRTIQPILSTKCSNSSLDAPLTANPDRPTATAKKGHARSTSDLGKPLPATPVSPTIDELLRESSSPSQTSPPASASTSASTQISTPASTSNSTSASIASNTPLNGSRTNTMDSSTSATSHINIVPKLSGKFNDSNRSDGDDDPKDDTIPSKNIKPSSTEPSSSQKPRSSGVNSGLATTSGTSSQHLSGLMCNVHRTTGREPPPLVGATTTILGDKLYVFGGRVLSRTRPVLTSDLYELDLIHRHWLRLTVTGDIPPPRYFHSFSALGDTKLVCFGGMSPAPSQGKVQAVAVSLNPDAQPEVVVMSDIYIFDTPTRKWTFIPTQDAPQGRYAHCTTILPSSANFSSGVPEILSTNPQPPIYLGAALNAVSKGAQLDGTGGAEMVVVGGQDSTNHYIEQISVFNFRSLRWTSTQILMKSCGAYRSVVALLSNKVLSCLGKSSPLTPKSDVINVGGTSSDAKESGSSMLIYSNYNFLDVKLELQIRSSEGILIEKQMQGNFLPPGLRFPNGGVIGTNFVVSGTYLTSSKQEYALWALDLHTLTWSRIDAGGSVFSQGSWNRGVLWSRRNTFVILGNRKRSLVEDYNHRRINFTNVCMVELEAFGFYENPRRVSPMSSFISASSPLSHSTIKQALMSGWTPGGFTLSAAAEELGNLALGMKQLADMEIICVNGDRVPVNSRIIAKRWGPYFVRLLQEGTATTSDTSDAATLRPPDPMLRSRHRDSNITITPNPYNSLNISQTLTTTGNLSYSSNGALEISTIINPPDVASLPPVSRPRILFLPHTQLTVQALLHFLYTATLPPSTSPLCTPQILCSLLQIARPYQVDGLLEAVVERLHSILDSRNAAAVFNASAMAAGGCDTLSFIENYYSDNKTSSFCSEDGDSFSEVSLYAVTPPKLTINTSVGGNRQKLYEDEPNSATESFDSDISSSDKSTSDRGGDKKPTIWNGGISSVIGLQKRGLRGLMEGRRLRERGASSNAGLKDGHGKFRIGLANSG</sequence>
<dbReference type="PANTHER" id="PTHR43503:SF2">
    <property type="entry name" value="NEGATIVE REGULATOR OF SPORULATION MDS3-RELATED"/>
    <property type="match status" value="1"/>
</dbReference>
<feature type="region of interest" description="Disordered" evidence="3">
    <location>
        <begin position="952"/>
        <end position="994"/>
    </location>
</feature>
<name>A0A420HRT3_9PEZI</name>
<dbReference type="InterPro" id="IPR011333">
    <property type="entry name" value="SKP1/BTB/POZ_sf"/>
</dbReference>